<dbReference type="AlphaFoldDB" id="A0A915D1U7"/>
<dbReference type="InterPro" id="IPR008271">
    <property type="entry name" value="Ser/Thr_kinase_AS"/>
</dbReference>
<feature type="signal peptide" evidence="20">
    <location>
        <begin position="1"/>
        <end position="27"/>
    </location>
</feature>
<comment type="similarity">
    <text evidence="4">Belongs to the protein kinase superfamily. TKL Ser/Thr protein kinase family. TGFB receptor subfamily.</text>
</comment>
<dbReference type="GO" id="GO:0006950">
    <property type="term" value="P:response to stress"/>
    <property type="evidence" value="ECO:0007669"/>
    <property type="project" value="UniProtKB-ARBA"/>
</dbReference>
<accession>A0A915D1U7</accession>
<evidence type="ECO:0000313" key="23">
    <source>
        <dbReference type="WBParaSite" id="jg14553"/>
    </source>
</evidence>
<evidence type="ECO:0000256" key="6">
    <source>
        <dbReference type="ARBA" id="ARBA00022527"/>
    </source>
</evidence>
<dbReference type="Gene3D" id="2.10.60.10">
    <property type="entry name" value="CD59"/>
    <property type="match status" value="1"/>
</dbReference>
<organism evidence="22 23">
    <name type="scientific">Ditylenchus dipsaci</name>
    <dbReference type="NCBI Taxonomy" id="166011"/>
    <lineage>
        <taxon>Eukaryota</taxon>
        <taxon>Metazoa</taxon>
        <taxon>Ecdysozoa</taxon>
        <taxon>Nematoda</taxon>
        <taxon>Chromadorea</taxon>
        <taxon>Rhabditida</taxon>
        <taxon>Tylenchina</taxon>
        <taxon>Tylenchomorpha</taxon>
        <taxon>Sphaerularioidea</taxon>
        <taxon>Anguinidae</taxon>
        <taxon>Anguininae</taxon>
        <taxon>Ditylenchus</taxon>
    </lineage>
</organism>
<evidence type="ECO:0000259" key="21">
    <source>
        <dbReference type="PROSITE" id="PS50011"/>
    </source>
</evidence>
<feature type="domain" description="Protein kinase" evidence="21">
    <location>
        <begin position="267"/>
        <end position="562"/>
    </location>
</feature>
<dbReference type="InterPro" id="IPR000719">
    <property type="entry name" value="Prot_kinase_dom"/>
</dbReference>
<keyword evidence="10 20" id="KW-0732">Signal</keyword>
<dbReference type="PANTHER" id="PTHR23255">
    <property type="entry name" value="TRANSFORMING GROWTH FACTOR-BETA RECEPTOR TYPE I AND II"/>
    <property type="match status" value="1"/>
</dbReference>
<evidence type="ECO:0000313" key="22">
    <source>
        <dbReference type="Proteomes" id="UP000887574"/>
    </source>
</evidence>
<keyword evidence="15 19" id="KW-1133">Transmembrane helix</keyword>
<dbReference type="PANTHER" id="PTHR23255:SF71">
    <property type="entry name" value="RECEPTOR PROTEIN SERINE_THREONINE KINASE"/>
    <property type="match status" value="1"/>
</dbReference>
<dbReference type="InterPro" id="IPR045860">
    <property type="entry name" value="Snake_toxin-like_sf"/>
</dbReference>
<evidence type="ECO:0000256" key="10">
    <source>
        <dbReference type="ARBA" id="ARBA00022729"/>
    </source>
</evidence>
<protein>
    <recommendedName>
        <fullName evidence="5">receptor protein serine/threonine kinase</fullName>
        <ecNumber evidence="5">2.7.11.30</ecNumber>
    </recommendedName>
</protein>
<dbReference type="Gene3D" id="3.30.200.20">
    <property type="entry name" value="Phosphorylase Kinase, domain 1"/>
    <property type="match status" value="1"/>
</dbReference>
<evidence type="ECO:0000256" key="3">
    <source>
        <dbReference type="ARBA" id="ARBA00004479"/>
    </source>
</evidence>
<reference evidence="23" key="1">
    <citation type="submission" date="2022-11" db="UniProtKB">
        <authorList>
            <consortium name="WormBaseParasite"/>
        </authorList>
    </citation>
    <scope>IDENTIFICATION</scope>
</reference>
<dbReference type="SMART" id="SM00220">
    <property type="entry name" value="S_TKc"/>
    <property type="match status" value="1"/>
</dbReference>
<keyword evidence="9" id="KW-0479">Metal-binding</keyword>
<evidence type="ECO:0000256" key="4">
    <source>
        <dbReference type="ARBA" id="ARBA00009605"/>
    </source>
</evidence>
<dbReference type="InterPro" id="IPR017441">
    <property type="entry name" value="Protein_kinase_ATP_BS"/>
</dbReference>
<feature type="binding site" evidence="18">
    <location>
        <position position="294"/>
    </location>
    <ligand>
        <name>ATP</name>
        <dbReference type="ChEBI" id="CHEBI:30616"/>
    </ligand>
</feature>
<evidence type="ECO:0000256" key="2">
    <source>
        <dbReference type="ARBA" id="ARBA00001946"/>
    </source>
</evidence>
<dbReference type="PROSITE" id="PS00108">
    <property type="entry name" value="PROTEIN_KINASE_ST"/>
    <property type="match status" value="1"/>
</dbReference>
<dbReference type="WBParaSite" id="jg14553">
    <property type="protein sequence ID" value="jg14553"/>
    <property type="gene ID" value="jg14553"/>
</dbReference>
<evidence type="ECO:0000256" key="17">
    <source>
        <dbReference type="ARBA" id="ARBA00023170"/>
    </source>
</evidence>
<dbReference type="Pfam" id="PF01064">
    <property type="entry name" value="Activin_recp"/>
    <property type="match status" value="1"/>
</dbReference>
<dbReference type="GO" id="GO:0043235">
    <property type="term" value="C:receptor complex"/>
    <property type="evidence" value="ECO:0007669"/>
    <property type="project" value="TreeGrafter"/>
</dbReference>
<keyword evidence="13 18" id="KW-0067">ATP-binding</keyword>
<dbReference type="InterPro" id="IPR001245">
    <property type="entry name" value="Ser-Thr/Tyr_kinase_cat_dom"/>
</dbReference>
<dbReference type="Pfam" id="PF07714">
    <property type="entry name" value="PK_Tyr_Ser-Thr"/>
    <property type="match status" value="1"/>
</dbReference>
<evidence type="ECO:0000256" key="18">
    <source>
        <dbReference type="PROSITE-ProRule" id="PRU10141"/>
    </source>
</evidence>
<evidence type="ECO:0000256" key="12">
    <source>
        <dbReference type="ARBA" id="ARBA00022777"/>
    </source>
</evidence>
<name>A0A915D1U7_9BILA</name>
<feature type="transmembrane region" description="Helical" evidence="19">
    <location>
        <begin position="164"/>
        <end position="189"/>
    </location>
</feature>
<keyword evidence="17" id="KW-0675">Receptor</keyword>
<dbReference type="SUPFAM" id="SSF56112">
    <property type="entry name" value="Protein kinase-like (PK-like)"/>
    <property type="match status" value="1"/>
</dbReference>
<dbReference type="InterPro" id="IPR000333">
    <property type="entry name" value="TGFB_receptor"/>
</dbReference>
<evidence type="ECO:0000256" key="5">
    <source>
        <dbReference type="ARBA" id="ARBA00012401"/>
    </source>
</evidence>
<evidence type="ECO:0000256" key="16">
    <source>
        <dbReference type="ARBA" id="ARBA00023136"/>
    </source>
</evidence>
<evidence type="ECO:0000256" key="1">
    <source>
        <dbReference type="ARBA" id="ARBA00001936"/>
    </source>
</evidence>
<comment type="cofactor">
    <cofactor evidence="1">
        <name>Mn(2+)</name>
        <dbReference type="ChEBI" id="CHEBI:29035"/>
    </cofactor>
</comment>
<dbReference type="GO" id="GO:0004675">
    <property type="term" value="F:transmembrane receptor protein serine/threonine kinase activity"/>
    <property type="evidence" value="ECO:0007669"/>
    <property type="project" value="UniProtKB-EC"/>
</dbReference>
<keyword evidence="7" id="KW-0808">Transferase</keyword>
<proteinExistence type="inferred from homology"/>
<keyword evidence="8 19" id="KW-0812">Transmembrane</keyword>
<comment type="cofactor">
    <cofactor evidence="2">
        <name>Mg(2+)</name>
        <dbReference type="ChEBI" id="CHEBI:18420"/>
    </cofactor>
</comment>
<dbReference type="InterPro" id="IPR000472">
    <property type="entry name" value="Activin_recp"/>
</dbReference>
<feature type="chain" id="PRO_5036904849" description="receptor protein serine/threonine kinase" evidence="20">
    <location>
        <begin position="28"/>
        <end position="571"/>
    </location>
</feature>
<dbReference type="PROSITE" id="PS50011">
    <property type="entry name" value="PROTEIN_KINASE_DOM"/>
    <property type="match status" value="1"/>
</dbReference>
<dbReference type="GO" id="GO:0071363">
    <property type="term" value="P:cellular response to growth factor stimulus"/>
    <property type="evidence" value="ECO:0007669"/>
    <property type="project" value="TreeGrafter"/>
</dbReference>
<comment type="subcellular location">
    <subcellularLocation>
        <location evidence="3">Membrane</location>
        <topology evidence="3">Single-pass type I membrane protein</topology>
    </subcellularLocation>
</comment>
<evidence type="ECO:0000256" key="7">
    <source>
        <dbReference type="ARBA" id="ARBA00022679"/>
    </source>
</evidence>
<keyword evidence="22" id="KW-1185">Reference proteome</keyword>
<evidence type="ECO:0000256" key="9">
    <source>
        <dbReference type="ARBA" id="ARBA00022723"/>
    </source>
</evidence>
<keyword evidence="11 18" id="KW-0547">Nucleotide-binding</keyword>
<dbReference type="PROSITE" id="PS00107">
    <property type="entry name" value="PROTEIN_KINASE_ATP"/>
    <property type="match status" value="1"/>
</dbReference>
<evidence type="ECO:0000256" key="8">
    <source>
        <dbReference type="ARBA" id="ARBA00022692"/>
    </source>
</evidence>
<keyword evidence="16 19" id="KW-0472">Membrane</keyword>
<keyword evidence="6" id="KW-0723">Serine/threonine-protein kinase</keyword>
<dbReference type="EC" id="2.7.11.30" evidence="5"/>
<evidence type="ECO:0000256" key="19">
    <source>
        <dbReference type="SAM" id="Phobius"/>
    </source>
</evidence>
<evidence type="ECO:0000256" key="11">
    <source>
        <dbReference type="ARBA" id="ARBA00022741"/>
    </source>
</evidence>
<sequence length="571" mass="65192">MLKGKTRKWLFALPFSCLFCLPLLVSASHPTDEEFVALEKEIRLAFESHKQYVDQPLETSELLCRCTDHGCDKEIIEIAGPQYAGICRAHKGGLCKKSMQIGTDGHIKDAALSCVLASNLLPPERPFVCESLKGSRFTQKIHCCSNASFCNHMEMTFSTPETSFHWFIIMVFVAVFFSAVGLVAGIYCCSNRSKNILRNYMARITGNGERDQFMQARESYTPPNYWNILSWKCPWRRGGGDGLSDNFNSNGKAGMPLLAQRTIARQIELRECIGRGRFGEVFLGEWRGEKVAVKIFLSRDETSWQRETEIYQTNMLRHSNLLRWIASDNKDTGTCTQLWLITEYLQNGSVCDYLERCEMNPLLAIQFIRSIAHGLSYLHTEVPGVSNRCFKPGIAHRDIKTRNILVKNDMTCAIADLGLAVRCVNGQIDIPEHTYRGGTARYLAPEFLSETFVSSCFNSYLQMDVYAFALVMWEIARRVKLPVSNESQPYEVPYYEFVQREPEIEDMRQCVCTEQHRPTIPNEWAKNPVLNELTRIMCESWSTNPNSRLTALNIRYSLDALVKKENLDIIT</sequence>
<evidence type="ECO:0000256" key="13">
    <source>
        <dbReference type="ARBA" id="ARBA00022840"/>
    </source>
</evidence>
<dbReference type="GO" id="GO:0005524">
    <property type="term" value="F:ATP binding"/>
    <property type="evidence" value="ECO:0007669"/>
    <property type="project" value="UniProtKB-UniRule"/>
</dbReference>
<evidence type="ECO:0000256" key="20">
    <source>
        <dbReference type="SAM" id="SignalP"/>
    </source>
</evidence>
<keyword evidence="14" id="KW-0460">Magnesium</keyword>
<dbReference type="GO" id="GO:0005886">
    <property type="term" value="C:plasma membrane"/>
    <property type="evidence" value="ECO:0007669"/>
    <property type="project" value="TreeGrafter"/>
</dbReference>
<dbReference type="InterPro" id="IPR011009">
    <property type="entry name" value="Kinase-like_dom_sf"/>
</dbReference>
<dbReference type="Proteomes" id="UP000887574">
    <property type="component" value="Unplaced"/>
</dbReference>
<evidence type="ECO:0000256" key="14">
    <source>
        <dbReference type="ARBA" id="ARBA00022842"/>
    </source>
</evidence>
<keyword evidence="12" id="KW-0418">Kinase</keyword>
<dbReference type="Gene3D" id="1.10.510.10">
    <property type="entry name" value="Transferase(Phosphotransferase) domain 1"/>
    <property type="match status" value="1"/>
</dbReference>
<evidence type="ECO:0000256" key="15">
    <source>
        <dbReference type="ARBA" id="ARBA00022989"/>
    </source>
</evidence>